<dbReference type="EMBL" id="CP091507">
    <property type="protein sequence ID" value="UOO80407.1"/>
    <property type="molecule type" value="Genomic_DNA"/>
</dbReference>
<dbReference type="Gene3D" id="3.10.450.50">
    <property type="match status" value="1"/>
</dbReference>
<evidence type="ECO:0000259" key="1">
    <source>
        <dbReference type="Pfam" id="PF13577"/>
    </source>
</evidence>
<dbReference type="Proteomes" id="UP000829756">
    <property type="component" value="Chromosome"/>
</dbReference>
<reference evidence="3" key="2">
    <citation type="submission" date="2021-12" db="EMBL/GenBank/DDBJ databases">
        <authorList>
            <person name="Veyrier F.J."/>
        </authorList>
    </citation>
    <scope>NUCLEOTIDE SEQUENCE</scope>
    <source>
        <strain evidence="3">1258/02</strain>
    </source>
</reference>
<accession>A0AAE9GVB9</accession>
<evidence type="ECO:0000313" key="5">
    <source>
        <dbReference type="Proteomes" id="UP000829756"/>
    </source>
</evidence>
<reference evidence="3" key="3">
    <citation type="journal article" date="2022" name="Res Sq">
        <title>Evolution of multicellular longitudinally dividing oral cavity symbionts (Neisseriaceae).</title>
        <authorList>
            <person name="Nyongesa S."/>
            <person name="Weber P."/>
            <person name="Bernet E."/>
            <person name="Pullido F."/>
            <person name="Nieckarz M."/>
            <person name="Delaby M."/>
            <person name="Nieves C."/>
            <person name="Viehboeck T."/>
            <person name="Krause N."/>
            <person name="Rivera-Millot A."/>
            <person name="Nakamura A."/>
            <person name="Vischer N."/>
            <person name="VanNieuwenhze M."/>
            <person name="Brun Y."/>
            <person name="Cava F."/>
            <person name="Bulgheresi S."/>
            <person name="Veyrier F."/>
        </authorList>
    </citation>
    <scope>NUCLEOTIDE SEQUENCE</scope>
    <source>
        <strain evidence="3">1258/02</strain>
    </source>
</reference>
<evidence type="ECO:0000313" key="4">
    <source>
        <dbReference type="Proteomes" id="UP000294721"/>
    </source>
</evidence>
<dbReference type="CDD" id="cd00531">
    <property type="entry name" value="NTF2_like"/>
    <property type="match status" value="1"/>
</dbReference>
<organism evidence="3 5">
    <name type="scientific">Uruburuella suis</name>
    <dbReference type="NCBI Taxonomy" id="252130"/>
    <lineage>
        <taxon>Bacteria</taxon>
        <taxon>Pseudomonadati</taxon>
        <taxon>Pseudomonadota</taxon>
        <taxon>Betaproteobacteria</taxon>
        <taxon>Neisseriales</taxon>
        <taxon>Neisseriaceae</taxon>
        <taxon>Uruburuella</taxon>
    </lineage>
</organism>
<protein>
    <submittedName>
        <fullName evidence="3">Nuclear transport factor 2 family protein</fullName>
    </submittedName>
    <submittedName>
        <fullName evidence="2">SnoaL-like protein</fullName>
    </submittedName>
</protein>
<name>A0AAE9GVB9_9NEIS</name>
<dbReference type="InterPro" id="IPR037401">
    <property type="entry name" value="SnoaL-like"/>
</dbReference>
<dbReference type="AlphaFoldDB" id="A0AAE9GVB9"/>
<dbReference type="Proteomes" id="UP000294721">
    <property type="component" value="Unassembled WGS sequence"/>
</dbReference>
<feature type="domain" description="SnoaL-like" evidence="1">
    <location>
        <begin position="7"/>
        <end position="139"/>
    </location>
</feature>
<evidence type="ECO:0000313" key="2">
    <source>
        <dbReference type="EMBL" id="TCP10216.1"/>
    </source>
</evidence>
<evidence type="ECO:0000313" key="3">
    <source>
        <dbReference type="EMBL" id="UOO80407.1"/>
    </source>
</evidence>
<sequence>MTEFSLQEMADRLAIRDLIDHYAYYADQADPQAQAALFTEDTDYVVYMDAKSATPTQTVKGRANLVPVFEALTHYQAKMHFNGQNSVWFDSTERARGYSYCIAHHLSVEEGVQKLMVAAMRYEDVFVKQNGKWLFAERKLLVDWVENR</sequence>
<reference evidence="2 4" key="1">
    <citation type="submission" date="2019-03" db="EMBL/GenBank/DDBJ databases">
        <title>Genomic Encyclopedia of Type Strains, Phase IV (KMG-IV): sequencing the most valuable type-strain genomes for metagenomic binning, comparative biology and taxonomic classification.</title>
        <authorList>
            <person name="Goeker M."/>
        </authorList>
    </citation>
    <scope>NUCLEOTIDE SEQUENCE [LARGE SCALE GENOMIC DNA]</scope>
    <source>
        <strain evidence="2 4">DSM 17474</strain>
    </source>
</reference>
<dbReference type="InterPro" id="IPR032710">
    <property type="entry name" value="NTF2-like_dom_sf"/>
</dbReference>
<dbReference type="Pfam" id="PF13577">
    <property type="entry name" value="SnoaL_4"/>
    <property type="match status" value="1"/>
</dbReference>
<dbReference type="EMBL" id="SLXE01000002">
    <property type="protein sequence ID" value="TCP10216.1"/>
    <property type="molecule type" value="Genomic_DNA"/>
</dbReference>
<keyword evidence="4" id="KW-1185">Reference proteome</keyword>
<dbReference type="SUPFAM" id="SSF54427">
    <property type="entry name" value="NTF2-like"/>
    <property type="match status" value="1"/>
</dbReference>
<dbReference type="RefSeq" id="WP_132952478.1">
    <property type="nucleotide sequence ID" value="NZ_CALJUB010000060.1"/>
</dbReference>
<proteinExistence type="predicted"/>
<dbReference type="KEGG" id="usu:LVJ78_05265"/>
<gene>
    <name evidence="2" type="ORF">EV680_102114</name>
    <name evidence="3" type="ORF">LVJ78_05265</name>
</gene>